<dbReference type="EMBL" id="WWHY01000001">
    <property type="protein sequence ID" value="MYR35325.1"/>
    <property type="molecule type" value="Genomic_DNA"/>
</dbReference>
<sequence>MVEIYRTEEAGRRALERYRRELAHWPVPADHLKIATREGETFVLASGPPGAPALVLLHGAGANAAAWREDVTAWSAHFRVYAVDLIGEPGLSAPARPDPATEATALWLDDVLDGLGLDRILSVGTSLGGWTALDHAIRRPGRVEALCLLCPAGIGRERRWSLAGAALSTLFGERGRRRAVRTMTGLDRPGDRAMLEAVFENFSDFRPRTARLPLVSDADLRSLAMPVQVIVGERDRMFDSARTLRRVRAHVPHARTLSLPGVGHAVLGQTGPVLEFLLDRADGEHPSHPPQDIGDS</sequence>
<comment type="caution">
    <text evidence="2">The sequence shown here is derived from an EMBL/GenBank/DDBJ whole genome shotgun (WGS) entry which is preliminary data.</text>
</comment>
<dbReference type="Pfam" id="PF12697">
    <property type="entry name" value="Abhydrolase_6"/>
    <property type="match status" value="1"/>
</dbReference>
<feature type="domain" description="AB hydrolase-1" evidence="1">
    <location>
        <begin position="54"/>
        <end position="268"/>
    </location>
</feature>
<dbReference type="PANTHER" id="PTHR46438">
    <property type="entry name" value="ALPHA/BETA-HYDROLASES SUPERFAMILY PROTEIN"/>
    <property type="match status" value="1"/>
</dbReference>
<dbReference type="InterPro" id="IPR000073">
    <property type="entry name" value="AB_hydrolase_1"/>
</dbReference>
<dbReference type="Gene3D" id="3.40.50.1820">
    <property type="entry name" value="alpha/beta hydrolase"/>
    <property type="match status" value="1"/>
</dbReference>
<name>A0A7K2IZW6_9ACTN</name>
<dbReference type="RefSeq" id="WP_161112013.1">
    <property type="nucleotide sequence ID" value="NZ_JBHYPC010000001.1"/>
</dbReference>
<dbReference type="GO" id="GO:0016787">
    <property type="term" value="F:hydrolase activity"/>
    <property type="evidence" value="ECO:0007669"/>
    <property type="project" value="UniProtKB-KW"/>
</dbReference>
<dbReference type="SUPFAM" id="SSF53474">
    <property type="entry name" value="alpha/beta-Hydrolases"/>
    <property type="match status" value="1"/>
</dbReference>
<dbReference type="Proteomes" id="UP000467124">
    <property type="component" value="Unassembled WGS sequence"/>
</dbReference>
<reference evidence="2 3" key="1">
    <citation type="journal article" date="2019" name="Nat. Commun.">
        <title>The antimicrobial potential of Streptomyces from insect microbiomes.</title>
        <authorList>
            <person name="Chevrette M.G."/>
            <person name="Carlson C.M."/>
            <person name="Ortega H.E."/>
            <person name="Thomas C."/>
            <person name="Ananiev G.E."/>
            <person name="Barns K.J."/>
            <person name="Book A.J."/>
            <person name="Cagnazzo J."/>
            <person name="Carlos C."/>
            <person name="Flanigan W."/>
            <person name="Grubbs K.J."/>
            <person name="Horn H.A."/>
            <person name="Hoffmann F.M."/>
            <person name="Klassen J.L."/>
            <person name="Knack J.J."/>
            <person name="Lewin G.R."/>
            <person name="McDonald B.R."/>
            <person name="Muller L."/>
            <person name="Melo W.G.P."/>
            <person name="Pinto-Tomas A.A."/>
            <person name="Schmitz A."/>
            <person name="Wendt-Pienkowski E."/>
            <person name="Wildman S."/>
            <person name="Zhao M."/>
            <person name="Zhang F."/>
            <person name="Bugni T.S."/>
            <person name="Andes D.R."/>
            <person name="Pupo M.T."/>
            <person name="Currie C.R."/>
        </authorList>
    </citation>
    <scope>NUCLEOTIDE SEQUENCE [LARGE SCALE GENOMIC DNA]</scope>
    <source>
        <strain evidence="2 3">SID5840</strain>
    </source>
</reference>
<dbReference type="PANTHER" id="PTHR46438:SF11">
    <property type="entry name" value="LIPASE-RELATED"/>
    <property type="match status" value="1"/>
</dbReference>
<keyword evidence="2" id="KW-0378">Hydrolase</keyword>
<dbReference type="InterPro" id="IPR029058">
    <property type="entry name" value="AB_hydrolase_fold"/>
</dbReference>
<evidence type="ECO:0000313" key="3">
    <source>
        <dbReference type="Proteomes" id="UP000467124"/>
    </source>
</evidence>
<organism evidence="2 3">
    <name type="scientific">Nocardiopsis alba</name>
    <dbReference type="NCBI Taxonomy" id="53437"/>
    <lineage>
        <taxon>Bacteria</taxon>
        <taxon>Bacillati</taxon>
        <taxon>Actinomycetota</taxon>
        <taxon>Actinomycetes</taxon>
        <taxon>Streptosporangiales</taxon>
        <taxon>Nocardiopsidaceae</taxon>
        <taxon>Nocardiopsis</taxon>
    </lineage>
</organism>
<dbReference type="AlphaFoldDB" id="A0A7K2IZW6"/>
<evidence type="ECO:0000313" key="2">
    <source>
        <dbReference type="EMBL" id="MYR35325.1"/>
    </source>
</evidence>
<protein>
    <submittedName>
        <fullName evidence="2">Alpha/beta fold hydrolase</fullName>
    </submittedName>
</protein>
<accession>A0A7K2IZW6</accession>
<proteinExistence type="predicted"/>
<evidence type="ECO:0000259" key="1">
    <source>
        <dbReference type="Pfam" id="PF12697"/>
    </source>
</evidence>
<gene>
    <name evidence="2" type="ORF">GTW20_24445</name>
</gene>